<dbReference type="OrthoDB" id="295386at2759"/>
<dbReference type="EMBL" id="GG663080">
    <property type="protein sequence ID" value="EAR80985.2"/>
    <property type="molecule type" value="Genomic_DNA"/>
</dbReference>
<organism evidence="1 2">
    <name type="scientific">Tetrahymena thermophila (strain SB210)</name>
    <dbReference type="NCBI Taxonomy" id="312017"/>
    <lineage>
        <taxon>Eukaryota</taxon>
        <taxon>Sar</taxon>
        <taxon>Alveolata</taxon>
        <taxon>Ciliophora</taxon>
        <taxon>Intramacronucleata</taxon>
        <taxon>Oligohymenophorea</taxon>
        <taxon>Hymenostomatida</taxon>
        <taxon>Tetrahymenina</taxon>
        <taxon>Tetrahymenidae</taxon>
        <taxon>Tetrahymena</taxon>
    </lineage>
</organism>
<keyword evidence="2" id="KW-1185">Reference proteome</keyword>
<reference evidence="2" key="1">
    <citation type="journal article" date="2006" name="PLoS Biol.">
        <title>Macronuclear genome sequence of the ciliate Tetrahymena thermophila, a model eukaryote.</title>
        <authorList>
            <person name="Eisen J.A."/>
            <person name="Coyne R.S."/>
            <person name="Wu M."/>
            <person name="Wu D."/>
            <person name="Thiagarajan M."/>
            <person name="Wortman J.R."/>
            <person name="Badger J.H."/>
            <person name="Ren Q."/>
            <person name="Amedeo P."/>
            <person name="Jones K.M."/>
            <person name="Tallon L.J."/>
            <person name="Delcher A.L."/>
            <person name="Salzberg S.L."/>
            <person name="Silva J.C."/>
            <person name="Haas B.J."/>
            <person name="Majoros W.H."/>
            <person name="Farzad M."/>
            <person name="Carlton J.M."/>
            <person name="Smith R.K. Jr."/>
            <person name="Garg J."/>
            <person name="Pearlman R.E."/>
            <person name="Karrer K.M."/>
            <person name="Sun L."/>
            <person name="Manning G."/>
            <person name="Elde N.C."/>
            <person name="Turkewitz A.P."/>
            <person name="Asai D.J."/>
            <person name="Wilkes D.E."/>
            <person name="Wang Y."/>
            <person name="Cai H."/>
            <person name="Collins K."/>
            <person name="Stewart B.A."/>
            <person name="Lee S.R."/>
            <person name="Wilamowska K."/>
            <person name="Weinberg Z."/>
            <person name="Ruzzo W.L."/>
            <person name="Wloga D."/>
            <person name="Gaertig J."/>
            <person name="Frankel J."/>
            <person name="Tsao C.-C."/>
            <person name="Gorovsky M.A."/>
            <person name="Keeling P.J."/>
            <person name="Waller R.F."/>
            <person name="Patron N.J."/>
            <person name="Cherry J.M."/>
            <person name="Stover N.A."/>
            <person name="Krieger C.J."/>
            <person name="del Toro C."/>
            <person name="Ryder H.F."/>
            <person name="Williamson S.C."/>
            <person name="Barbeau R.A."/>
            <person name="Hamilton E.P."/>
            <person name="Orias E."/>
        </authorList>
    </citation>
    <scope>NUCLEOTIDE SEQUENCE [LARGE SCALE GENOMIC DNA]</scope>
    <source>
        <strain evidence="2">SB210</strain>
    </source>
</reference>
<dbReference type="RefSeq" id="XP_001028648.2">
    <property type="nucleotide sequence ID" value="XM_001028648.2"/>
</dbReference>
<dbReference type="AlphaFoldDB" id="Q225L9"/>
<dbReference type="Proteomes" id="UP000009168">
    <property type="component" value="Unassembled WGS sequence"/>
</dbReference>
<evidence type="ECO:0000313" key="2">
    <source>
        <dbReference type="Proteomes" id="UP000009168"/>
    </source>
</evidence>
<dbReference type="GeneID" id="7828456"/>
<sequence length="205" mass="24174">MPCFCQWKHFDKYQKAKKGKQKIKTNSLESNQQKIILNINEKQPHDNKQNTIDLDFNTPKNSEIAFINLKNSPDFYKSAQNIKSLNSSIQSPIRSTRHIMPSYQKSNFQNLQNQEQNTSLHYKKNVEEFEQKPIQKTIEDKKETQSIHIVSEIASISDLNLEENTQVNQMFNVAFFQSQYELLQKMKEDIYKNQQQSSEQLSNNH</sequence>
<evidence type="ECO:0000313" key="1">
    <source>
        <dbReference type="EMBL" id="EAR80985.2"/>
    </source>
</evidence>
<protein>
    <submittedName>
        <fullName evidence="1">Uncharacterized protein</fullName>
    </submittedName>
</protein>
<gene>
    <name evidence="1" type="ORF">TTHERM_02223810</name>
</gene>
<accession>Q225L9</accession>
<dbReference type="InParanoid" id="Q225L9"/>
<dbReference type="HOGENOM" id="CLU_1172731_0_0_1"/>
<name>Q225L9_TETTS</name>
<proteinExistence type="predicted"/>
<dbReference type="KEGG" id="tet:TTHERM_02223810"/>